<dbReference type="PANTHER" id="PTHR43313">
    <property type="entry name" value="SHORT-CHAIN DEHYDROGENASE/REDUCTASE FAMILY 9C"/>
    <property type="match status" value="1"/>
</dbReference>
<evidence type="ECO:0000256" key="1">
    <source>
        <dbReference type="ARBA" id="ARBA00023002"/>
    </source>
</evidence>
<dbReference type="Proteomes" id="UP000827092">
    <property type="component" value="Unassembled WGS sequence"/>
</dbReference>
<dbReference type="InterPro" id="IPR020904">
    <property type="entry name" value="Sc_DH/Rdtase_CS"/>
</dbReference>
<dbReference type="AlphaFoldDB" id="A0AAV6VP07"/>
<dbReference type="GO" id="GO:0016491">
    <property type="term" value="F:oxidoreductase activity"/>
    <property type="evidence" value="ECO:0007669"/>
    <property type="project" value="UniProtKB-KW"/>
</dbReference>
<name>A0AAV6VP07_9ARAC</name>
<evidence type="ECO:0000313" key="3">
    <source>
        <dbReference type="EMBL" id="KAG8197261.1"/>
    </source>
</evidence>
<protein>
    <submittedName>
        <fullName evidence="3">Uncharacterized protein</fullName>
    </submittedName>
</protein>
<keyword evidence="1" id="KW-0560">Oxidoreductase</keyword>
<dbReference type="PRINTS" id="PR00081">
    <property type="entry name" value="GDHRDH"/>
</dbReference>
<comment type="caution">
    <text evidence="3">The sequence shown here is derived from an EMBL/GenBank/DDBJ whole genome shotgun (WGS) entry which is preliminary data.</text>
</comment>
<dbReference type="Pfam" id="PF00106">
    <property type="entry name" value="adh_short"/>
    <property type="match status" value="1"/>
</dbReference>
<sequence>MFFETIHNSVNFLTTALLDIRFQIVFGALVLAQWATRLPRKKKGSANKSVFITGCDTGMGHRMAIRFDELDMNVFAGCLRPNGPGAQKLRTTCSSRLHIVPLDITKEDQVEAAVEYVKANLPDGQRGLYCLINNAGVLTYAGFDLMTFRMTEEVISINLVGTLRVTKHFLPLLYEAPGRIVAVTSILSRFVAPKSSVYCASKYGLEGFFAGLRHDVEHKGIRVSTIEPGDFTHCTDIMQYTRNHLDEMWDNLTPEEQESQRGFFEGVKKSLKREVYSKSDQEKVYKVLLDDVEDAMFVEEPKWRYVSAPWLARFGFWMLRNLPERLIYKLLSRRGKKND</sequence>
<dbReference type="PROSITE" id="PS00061">
    <property type="entry name" value="ADH_SHORT"/>
    <property type="match status" value="1"/>
</dbReference>
<dbReference type="InterPro" id="IPR036291">
    <property type="entry name" value="NAD(P)-bd_dom_sf"/>
</dbReference>
<dbReference type="GO" id="GO:0008202">
    <property type="term" value="P:steroid metabolic process"/>
    <property type="evidence" value="ECO:0007669"/>
    <property type="project" value="TreeGrafter"/>
</dbReference>
<evidence type="ECO:0000313" key="4">
    <source>
        <dbReference type="Proteomes" id="UP000827092"/>
    </source>
</evidence>
<dbReference type="PANTHER" id="PTHR43313:SF36">
    <property type="entry name" value="D-BETA-HYDROXYBUTYRATE DEHYDROGENASE, MITOCHONDRIAL"/>
    <property type="match status" value="1"/>
</dbReference>
<evidence type="ECO:0000256" key="2">
    <source>
        <dbReference type="RuleBase" id="RU000363"/>
    </source>
</evidence>
<dbReference type="Gene3D" id="3.40.50.720">
    <property type="entry name" value="NAD(P)-binding Rossmann-like Domain"/>
    <property type="match status" value="1"/>
</dbReference>
<comment type="similarity">
    <text evidence="2">Belongs to the short-chain dehydrogenases/reductases (SDR) family.</text>
</comment>
<keyword evidence="4" id="KW-1185">Reference proteome</keyword>
<dbReference type="SUPFAM" id="SSF51735">
    <property type="entry name" value="NAD(P)-binding Rossmann-fold domains"/>
    <property type="match status" value="1"/>
</dbReference>
<organism evidence="3 4">
    <name type="scientific">Oedothorax gibbosus</name>
    <dbReference type="NCBI Taxonomy" id="931172"/>
    <lineage>
        <taxon>Eukaryota</taxon>
        <taxon>Metazoa</taxon>
        <taxon>Ecdysozoa</taxon>
        <taxon>Arthropoda</taxon>
        <taxon>Chelicerata</taxon>
        <taxon>Arachnida</taxon>
        <taxon>Araneae</taxon>
        <taxon>Araneomorphae</taxon>
        <taxon>Entelegynae</taxon>
        <taxon>Araneoidea</taxon>
        <taxon>Linyphiidae</taxon>
        <taxon>Erigoninae</taxon>
        <taxon>Oedothorax</taxon>
    </lineage>
</organism>
<dbReference type="InterPro" id="IPR002347">
    <property type="entry name" value="SDR_fam"/>
</dbReference>
<reference evidence="3 4" key="1">
    <citation type="journal article" date="2022" name="Nat. Ecol. Evol.">
        <title>A masculinizing supergene underlies an exaggerated male reproductive morph in a spider.</title>
        <authorList>
            <person name="Hendrickx F."/>
            <person name="De Corte Z."/>
            <person name="Sonet G."/>
            <person name="Van Belleghem S.M."/>
            <person name="Kostlbacher S."/>
            <person name="Vangestel C."/>
        </authorList>
    </citation>
    <scope>NUCLEOTIDE SEQUENCE [LARGE SCALE GENOMIC DNA]</scope>
    <source>
        <strain evidence="3">W744_W776</strain>
    </source>
</reference>
<proteinExistence type="inferred from homology"/>
<accession>A0AAV6VP07</accession>
<dbReference type="EMBL" id="JAFNEN010000057">
    <property type="protein sequence ID" value="KAG8197261.1"/>
    <property type="molecule type" value="Genomic_DNA"/>
</dbReference>
<gene>
    <name evidence="3" type="ORF">JTE90_007509</name>
</gene>
<dbReference type="PRINTS" id="PR00080">
    <property type="entry name" value="SDRFAMILY"/>
</dbReference>